<sequence length="1246" mass="135028">MASISQESFRALLRMIFEQTQVSRPPFLQSFAMTAWDRFSQLGFPVPRSEYWKNTDIAQVFEKNHISVEAIASVTDEMPALTRYLESVQHPTLPAFRLVFINGRYSSLHSVIPPMSSELKVFTLSSLAQHPEYQPVVLKYLQRAFLPDFPNKDVITPSASGKLPMVAFNAALFQDLLFVSVPAGQADLPPLHVVHYTHLPTKAASSGSNVPLISPRVLVVVGARTQCQLVEHYIAEADPQHPPPQAVRWGEIPAPRKGGPGPAKKKEEEPSLPPVYITNAVTEIYLGQGAHCRRIKMQCEDPNSIHLSNLLMYPDLELPMSALLPATAALPEQAPAAAAKLPAYPGEIEFESHTVTFGAALSREDGLLLLLGPHSNLRVEGLCLSADKHHTDTLLAVHHQAPHCTSNQVHRMVMLSDECRGFFTGAISVHRSAFPSHAGSLLFPLSDPGLWPLQHHTVADQLTNSLLVGGGLVRSTPLLQINNDDVQAKHGATVGRLDQNSIFYLQQRGLTEGEARALLTEAFALEVIRQFAGGKEVPAGSPLHPVAALAEAAIRSRLSANFAPPSPAMPEPLFNLGPAAQLNPKDAVSLVEGGFPVERVRGDFPILTQIHPTSRGALIYFDNGATTQKPRAVLEAIRNYYETSNANVHRGVHLLAERATQALYDARLKVQRFIGARHPQECIFCRGTTEAINMVTQAYARPRLGPGDVVVVSEMEHHANLVPWQLVCEERQASLYPVPINKGTGELDMAALEAALMRGNVKFVAITHASNVIGNITPGREICRLAHRYGATVLLDGAQAVPHMKVNVRELDCDFYVFSGHKMYGPTGIGVLYGKEHILMKMRPYQAGGDMIRTVSFKESTFAALPNRLEAGTPNIEGAVGLGAAIDYIESLGMDRIAAYERRLTRYALARLREIPGVRVVGYEDLVRDEARLAQVEKGSLLSIVCEGLHPHDLGTLLDSMGVALRSGHHCAMPLMGHRFHASIEDLYQDVIIDHGRHPHNFRIIEGPATDPSHLVLQADGFNSLCGDRVNIYCAVTKGKDSHTSIVDDVSFKGSGCAISQASSSLMTDLVKGKSVAEAQELFKKFHQLVTTGEQSPAAPGSEDPVDLGKLSLVFSRVCNFPSRVKCASLAWHTLMSALKGHLDPVIKAAPAPTAPLLPPSAAPVPASPVAGSPAVGGPSLIPEGAFQDAPRTVPTTSVMVQRPVAVRPQPQPQPHRAASEAHGEPAAPTNPDEVTFSTKVALVQL</sequence>
<evidence type="ECO:0000256" key="6">
    <source>
        <dbReference type="ARBA" id="ARBA00050776"/>
    </source>
</evidence>
<dbReference type="Pfam" id="PF01592">
    <property type="entry name" value="NifU_N"/>
    <property type="match status" value="1"/>
</dbReference>
<feature type="region of interest" description="Disordered" evidence="8">
    <location>
        <begin position="251"/>
        <end position="271"/>
    </location>
</feature>
<dbReference type="PROSITE" id="PS00595">
    <property type="entry name" value="AA_TRANSFER_CLASS_5"/>
    <property type="match status" value="1"/>
</dbReference>
<dbReference type="Pfam" id="PF00266">
    <property type="entry name" value="Aminotran_5"/>
    <property type="match status" value="1"/>
</dbReference>
<name>A0ABQ8UT33_9EUKA</name>
<evidence type="ECO:0000313" key="13">
    <source>
        <dbReference type="EMBL" id="KAJ4462297.1"/>
    </source>
</evidence>
<dbReference type="NCBIfam" id="TIGR01979">
    <property type="entry name" value="sufS"/>
    <property type="match status" value="1"/>
</dbReference>
<comment type="similarity">
    <text evidence="2">Belongs to the class-V pyridoxal-phosphate-dependent aminotransferase family. Csd subfamily.</text>
</comment>
<evidence type="ECO:0000256" key="1">
    <source>
        <dbReference type="ARBA" id="ARBA00001933"/>
    </source>
</evidence>
<dbReference type="PANTHER" id="PTHR43586">
    <property type="entry name" value="CYSTEINE DESULFURASE"/>
    <property type="match status" value="1"/>
</dbReference>
<feature type="domain" description="Aminotransferase class V" evidence="9">
    <location>
        <begin position="619"/>
        <end position="978"/>
    </location>
</feature>
<dbReference type="InterPro" id="IPR010970">
    <property type="entry name" value="Cys_dSase_SufS"/>
</dbReference>
<evidence type="ECO:0000313" key="14">
    <source>
        <dbReference type="Proteomes" id="UP001141327"/>
    </source>
</evidence>
<feature type="domain" description="NIF system FeS cluster assembly NifU N-terminal" evidence="11">
    <location>
        <begin position="988"/>
        <end position="1083"/>
    </location>
</feature>
<dbReference type="SUPFAM" id="SSF101960">
    <property type="entry name" value="Stabilizer of iron transporter SufD"/>
    <property type="match status" value="2"/>
</dbReference>
<feature type="region of interest" description="Disordered" evidence="8">
    <location>
        <begin position="1206"/>
        <end position="1234"/>
    </location>
</feature>
<dbReference type="Proteomes" id="UP001141327">
    <property type="component" value="Unassembled WGS sequence"/>
</dbReference>
<evidence type="ECO:0000256" key="8">
    <source>
        <dbReference type="SAM" id="MobiDB-lite"/>
    </source>
</evidence>
<comment type="caution">
    <text evidence="13">The sequence shown here is derived from an EMBL/GenBank/DDBJ whole genome shotgun (WGS) entry which is preliminary data.</text>
</comment>
<evidence type="ECO:0000256" key="5">
    <source>
        <dbReference type="ARBA" id="ARBA00022898"/>
    </source>
</evidence>
<accession>A0ABQ8UT33</accession>
<feature type="domain" description="SUF system FeS cluster assembly SufBD N-terminal" evidence="12">
    <location>
        <begin position="24"/>
        <end position="184"/>
    </location>
</feature>
<dbReference type="InterPro" id="IPR000825">
    <property type="entry name" value="SUF_FeS_clus_asmbl_SufBD_core"/>
</dbReference>
<dbReference type="Pfam" id="PF19295">
    <property type="entry name" value="SufBD_N"/>
    <property type="match status" value="1"/>
</dbReference>
<dbReference type="EC" id="2.8.1.7" evidence="3"/>
<evidence type="ECO:0000256" key="3">
    <source>
        <dbReference type="ARBA" id="ARBA00012239"/>
    </source>
</evidence>
<dbReference type="CDD" id="cd06453">
    <property type="entry name" value="SufS_like"/>
    <property type="match status" value="1"/>
</dbReference>
<evidence type="ECO:0000259" key="11">
    <source>
        <dbReference type="Pfam" id="PF01592"/>
    </source>
</evidence>
<dbReference type="PANTHER" id="PTHR43586:SF8">
    <property type="entry name" value="CYSTEINE DESULFURASE 1, CHLOROPLASTIC"/>
    <property type="match status" value="1"/>
</dbReference>
<dbReference type="InterPro" id="IPR020578">
    <property type="entry name" value="Aminotrans_V_PyrdxlP_BS"/>
</dbReference>
<evidence type="ECO:0000259" key="12">
    <source>
        <dbReference type="Pfam" id="PF19295"/>
    </source>
</evidence>
<feature type="domain" description="SUF system FeS cluster assembly SufBD core" evidence="10">
    <location>
        <begin position="456"/>
        <end position="523"/>
    </location>
</feature>
<dbReference type="EMBL" id="JAPMOS010000003">
    <property type="protein sequence ID" value="KAJ4462297.1"/>
    <property type="molecule type" value="Genomic_DNA"/>
</dbReference>
<organism evidence="13 14">
    <name type="scientific">Paratrimastix pyriformis</name>
    <dbReference type="NCBI Taxonomy" id="342808"/>
    <lineage>
        <taxon>Eukaryota</taxon>
        <taxon>Metamonada</taxon>
        <taxon>Preaxostyla</taxon>
        <taxon>Paratrimastigidae</taxon>
        <taxon>Paratrimastix</taxon>
    </lineage>
</organism>
<dbReference type="InterPro" id="IPR015422">
    <property type="entry name" value="PyrdxlP-dep_Trfase_small"/>
</dbReference>
<dbReference type="InterPro" id="IPR000192">
    <property type="entry name" value="Aminotrans_V_dom"/>
</dbReference>
<dbReference type="Gene3D" id="3.90.1150.10">
    <property type="entry name" value="Aspartate Aminotransferase, domain 1"/>
    <property type="match status" value="1"/>
</dbReference>
<evidence type="ECO:0000256" key="4">
    <source>
        <dbReference type="ARBA" id="ARBA00022679"/>
    </source>
</evidence>
<dbReference type="InterPro" id="IPR015421">
    <property type="entry name" value="PyrdxlP-dep_Trfase_major"/>
</dbReference>
<protein>
    <recommendedName>
        <fullName evidence="3">cysteine desulfurase</fullName>
        <ecNumber evidence="3">2.8.1.7</ecNumber>
    </recommendedName>
</protein>
<dbReference type="NCBIfam" id="TIGR01994">
    <property type="entry name" value="SUF_scaf_2"/>
    <property type="match status" value="1"/>
</dbReference>
<dbReference type="SUPFAM" id="SSF53383">
    <property type="entry name" value="PLP-dependent transferases"/>
    <property type="match status" value="1"/>
</dbReference>
<dbReference type="InterPro" id="IPR045595">
    <property type="entry name" value="SufBD_N"/>
</dbReference>
<evidence type="ECO:0000259" key="9">
    <source>
        <dbReference type="Pfam" id="PF00266"/>
    </source>
</evidence>
<proteinExistence type="inferred from homology"/>
<gene>
    <name evidence="13" type="ORF">PAPYR_904</name>
</gene>
<comment type="cofactor">
    <cofactor evidence="1 7">
        <name>pyridoxal 5'-phosphate</name>
        <dbReference type="ChEBI" id="CHEBI:597326"/>
    </cofactor>
</comment>
<feature type="domain" description="SUF system FeS cluster assembly SufBD core" evidence="10">
    <location>
        <begin position="349"/>
        <end position="437"/>
    </location>
</feature>
<keyword evidence="14" id="KW-1185">Reference proteome</keyword>
<dbReference type="CDD" id="cd06664">
    <property type="entry name" value="IscU_like"/>
    <property type="match status" value="1"/>
</dbReference>
<reference evidence="13" key="1">
    <citation type="journal article" date="2022" name="bioRxiv">
        <title>Genomics of Preaxostyla Flagellates Illuminates Evolutionary Transitions and the Path Towards Mitochondrial Loss.</title>
        <authorList>
            <person name="Novak L.V.F."/>
            <person name="Treitli S.C."/>
            <person name="Pyrih J."/>
            <person name="Halakuc P."/>
            <person name="Pipaliya S.V."/>
            <person name="Vacek V."/>
            <person name="Brzon O."/>
            <person name="Soukal P."/>
            <person name="Eme L."/>
            <person name="Dacks J.B."/>
            <person name="Karnkowska A."/>
            <person name="Elias M."/>
            <person name="Hampl V."/>
        </authorList>
    </citation>
    <scope>NUCLEOTIDE SEQUENCE</scope>
    <source>
        <strain evidence="13">RCP-MX</strain>
    </source>
</reference>
<dbReference type="InterPro" id="IPR015424">
    <property type="entry name" value="PyrdxlP-dep_Trfase"/>
</dbReference>
<comment type="catalytic activity">
    <reaction evidence="6">
        <text>(sulfur carrier)-H + L-cysteine = (sulfur carrier)-SH + L-alanine</text>
        <dbReference type="Rhea" id="RHEA:43892"/>
        <dbReference type="Rhea" id="RHEA-COMP:14737"/>
        <dbReference type="Rhea" id="RHEA-COMP:14739"/>
        <dbReference type="ChEBI" id="CHEBI:29917"/>
        <dbReference type="ChEBI" id="CHEBI:35235"/>
        <dbReference type="ChEBI" id="CHEBI:57972"/>
        <dbReference type="ChEBI" id="CHEBI:64428"/>
        <dbReference type="EC" id="2.8.1.7"/>
    </reaction>
</comment>
<evidence type="ECO:0000259" key="10">
    <source>
        <dbReference type="Pfam" id="PF01458"/>
    </source>
</evidence>
<dbReference type="Pfam" id="PF01458">
    <property type="entry name" value="SUFBD_core"/>
    <property type="match status" value="2"/>
</dbReference>
<dbReference type="SUPFAM" id="SSF82649">
    <property type="entry name" value="SufE/NifU"/>
    <property type="match status" value="1"/>
</dbReference>
<evidence type="ECO:0000256" key="7">
    <source>
        <dbReference type="RuleBase" id="RU004504"/>
    </source>
</evidence>
<dbReference type="InterPro" id="IPR037284">
    <property type="entry name" value="SUF_FeS_clus_asmbl_SufBD_sf"/>
</dbReference>
<keyword evidence="5" id="KW-0663">Pyridoxal phosphate</keyword>
<dbReference type="InterPro" id="IPR002871">
    <property type="entry name" value="NIF_FeS_clus_asmbl_NifU_N"/>
</dbReference>
<evidence type="ECO:0000256" key="2">
    <source>
        <dbReference type="ARBA" id="ARBA00010447"/>
    </source>
</evidence>
<dbReference type="Gene3D" id="3.90.1010.10">
    <property type="match status" value="1"/>
</dbReference>
<dbReference type="Gene3D" id="3.40.640.10">
    <property type="entry name" value="Type I PLP-dependent aspartate aminotransferase-like (Major domain)"/>
    <property type="match status" value="1"/>
</dbReference>
<keyword evidence="4" id="KW-0808">Transferase</keyword>